<dbReference type="Pfam" id="PF02566">
    <property type="entry name" value="OsmC"/>
    <property type="match status" value="1"/>
</dbReference>
<sequence>MNKTSIVEYLGELRTKLTHIESGDKIFTDAPKDNEGRGEAFAPTDLVATSLASCMISVMGIKARKNDIDLLGTKAEILKVMQANPRQISKIEVKVIFPKNYSDKNKKILERTALTCPVGKSLSNEINQVISFIYPDE</sequence>
<dbReference type="EMBL" id="KF170421">
    <property type="protein sequence ID" value="AGO87970.1"/>
    <property type="molecule type" value="Genomic_DNA"/>
</dbReference>
<name>S4WA37_9BACT</name>
<organism evidence="1">
    <name type="scientific">uncultured bacterium FPPP_13C3</name>
    <dbReference type="NCBI Taxonomy" id="1343845"/>
    <lineage>
        <taxon>Bacteria</taxon>
        <taxon>environmental samples</taxon>
    </lineage>
</organism>
<accession>S4WA37</accession>
<dbReference type="PANTHER" id="PTHR39624">
    <property type="entry name" value="PROTEIN INVOLVED IN RIMO-MEDIATED BETA-METHYLTHIOLATION OF RIBOSOMAL PROTEIN S12 YCAO"/>
    <property type="match status" value="1"/>
</dbReference>
<proteinExistence type="predicted"/>
<protein>
    <submittedName>
        <fullName evidence="1">OsmC/Ohr family protein</fullName>
    </submittedName>
</protein>
<evidence type="ECO:0000313" key="1">
    <source>
        <dbReference type="EMBL" id="AGO87970.1"/>
    </source>
</evidence>
<dbReference type="Gene3D" id="3.30.300.20">
    <property type="match status" value="1"/>
</dbReference>
<dbReference type="InterPro" id="IPR036102">
    <property type="entry name" value="OsmC/Ohrsf"/>
</dbReference>
<dbReference type="InterPro" id="IPR003718">
    <property type="entry name" value="OsmC/Ohr_fam"/>
</dbReference>
<dbReference type="SUPFAM" id="SSF82784">
    <property type="entry name" value="OsmC-like"/>
    <property type="match status" value="1"/>
</dbReference>
<dbReference type="AlphaFoldDB" id="S4WA37"/>
<dbReference type="PANTHER" id="PTHR39624:SF2">
    <property type="entry name" value="OSMC-LIKE PROTEIN"/>
    <property type="match status" value="1"/>
</dbReference>
<dbReference type="InterPro" id="IPR015946">
    <property type="entry name" value="KH_dom-like_a/b"/>
</dbReference>
<reference evidence="1" key="1">
    <citation type="journal article" date="2014" name="ISME J.">
        <title>Genomic properties of Marine Group A bacteria indicate a role in the marine sulfur cycle.</title>
        <authorList>
            <person name="Wright J.J."/>
            <person name="Mewis K."/>
            <person name="Hanson N.W."/>
            <person name="Konwar K.M."/>
            <person name="Maas K.R."/>
            <person name="Hallam S.J."/>
        </authorList>
    </citation>
    <scope>NUCLEOTIDE SEQUENCE</scope>
</reference>